<feature type="compositionally biased region" description="Low complexity" evidence="8">
    <location>
        <begin position="159"/>
        <end position="171"/>
    </location>
</feature>
<dbReference type="AlphaFoldDB" id="A0A453B6T7"/>
<evidence type="ECO:0000256" key="2">
    <source>
        <dbReference type="ARBA" id="ARBA00022737"/>
    </source>
</evidence>
<keyword evidence="1" id="KW-0479">Metal-binding</keyword>
<evidence type="ECO:0000256" key="6">
    <source>
        <dbReference type="ARBA" id="ARBA00023163"/>
    </source>
</evidence>
<evidence type="ECO:0000256" key="1">
    <source>
        <dbReference type="ARBA" id="ARBA00022723"/>
    </source>
</evidence>
<reference evidence="11" key="2">
    <citation type="journal article" date="2017" name="Nat. Plants">
        <title>The Aegilops tauschii genome reveals multiple impacts of transposons.</title>
        <authorList>
            <person name="Zhao G."/>
            <person name="Zou C."/>
            <person name="Li K."/>
            <person name="Wang K."/>
            <person name="Li T."/>
            <person name="Gao L."/>
            <person name="Zhang X."/>
            <person name="Wang H."/>
            <person name="Yang Z."/>
            <person name="Liu X."/>
            <person name="Jiang W."/>
            <person name="Mao L."/>
            <person name="Kong X."/>
            <person name="Jiao Y."/>
            <person name="Jia J."/>
        </authorList>
    </citation>
    <scope>NUCLEOTIDE SEQUENCE [LARGE SCALE GENOMIC DNA]</scope>
    <source>
        <strain evidence="11">cv. AL8/78</strain>
    </source>
</reference>
<evidence type="ECO:0000256" key="5">
    <source>
        <dbReference type="ARBA" id="ARBA00023015"/>
    </source>
</evidence>
<accession>A0A453B6T7</accession>
<dbReference type="Proteomes" id="UP000015105">
    <property type="component" value="Chromosome 2D"/>
</dbReference>
<keyword evidence="2" id="KW-0677">Repeat</keyword>
<reference evidence="11" key="1">
    <citation type="journal article" date="2014" name="Science">
        <title>Ancient hybridizations among the ancestral genomes of bread wheat.</title>
        <authorList>
            <consortium name="International Wheat Genome Sequencing Consortium,"/>
            <person name="Marcussen T."/>
            <person name="Sandve S.R."/>
            <person name="Heier L."/>
            <person name="Spannagl M."/>
            <person name="Pfeifer M."/>
            <person name="Jakobsen K.S."/>
            <person name="Wulff B.B."/>
            <person name="Steuernagel B."/>
            <person name="Mayer K.F."/>
            <person name="Olsen O.A."/>
        </authorList>
    </citation>
    <scope>NUCLEOTIDE SEQUENCE [LARGE SCALE GENOMIC DNA]</scope>
    <source>
        <strain evidence="11">cv. AL8/78</strain>
    </source>
</reference>
<dbReference type="GO" id="GO:0005634">
    <property type="term" value="C:nucleus"/>
    <property type="evidence" value="ECO:0007669"/>
    <property type="project" value="TreeGrafter"/>
</dbReference>
<evidence type="ECO:0000256" key="7">
    <source>
        <dbReference type="PROSITE-ProRule" id="PRU00042"/>
    </source>
</evidence>
<reference evidence="10" key="3">
    <citation type="journal article" date="2017" name="Nature">
        <title>Genome sequence of the progenitor of the wheat D genome Aegilops tauschii.</title>
        <authorList>
            <person name="Luo M.C."/>
            <person name="Gu Y.Q."/>
            <person name="Puiu D."/>
            <person name="Wang H."/>
            <person name="Twardziok S.O."/>
            <person name="Deal K.R."/>
            <person name="Huo N."/>
            <person name="Zhu T."/>
            <person name="Wang L."/>
            <person name="Wang Y."/>
            <person name="McGuire P.E."/>
            <person name="Liu S."/>
            <person name="Long H."/>
            <person name="Ramasamy R.K."/>
            <person name="Rodriguez J.C."/>
            <person name="Van S.L."/>
            <person name="Yuan L."/>
            <person name="Wang Z."/>
            <person name="Xia Z."/>
            <person name="Xiao L."/>
            <person name="Anderson O.D."/>
            <person name="Ouyang S."/>
            <person name="Liang Y."/>
            <person name="Zimin A.V."/>
            <person name="Pertea G."/>
            <person name="Qi P."/>
            <person name="Bennetzen J.L."/>
            <person name="Dai X."/>
            <person name="Dawson M.W."/>
            <person name="Muller H.G."/>
            <person name="Kugler K."/>
            <person name="Rivarola-Duarte L."/>
            <person name="Spannagl M."/>
            <person name="Mayer K.F.X."/>
            <person name="Lu F.H."/>
            <person name="Bevan M.W."/>
            <person name="Leroy P."/>
            <person name="Li P."/>
            <person name="You F.M."/>
            <person name="Sun Q."/>
            <person name="Liu Z."/>
            <person name="Lyons E."/>
            <person name="Wicker T."/>
            <person name="Salzberg S.L."/>
            <person name="Devos K.M."/>
            <person name="Dvorak J."/>
        </authorList>
    </citation>
    <scope>NUCLEOTIDE SEQUENCE [LARGE SCALE GENOMIC DNA]</scope>
    <source>
        <strain evidence="10">cv. AL8/78</strain>
    </source>
</reference>
<dbReference type="SUPFAM" id="SSF57667">
    <property type="entry name" value="beta-beta-alpha zinc fingers"/>
    <property type="match status" value="1"/>
</dbReference>
<feature type="compositionally biased region" description="Pro residues" evidence="8">
    <location>
        <begin position="52"/>
        <end position="61"/>
    </location>
</feature>
<evidence type="ECO:0000256" key="3">
    <source>
        <dbReference type="ARBA" id="ARBA00022771"/>
    </source>
</evidence>
<sequence>MATPTHASISIARAPPHPPLSYLSTSLLLRSTLRQGRSPPAMSPDDVSRKSPVPPPSPPPMDSWARGGRRSRRRGGSGSASSGGGVESEEEYLALSLLMLSRGVRGEVEDGGIGGVKGLGAAPTKAQGYGCSVCGKVYASYQALGGHKTSHRKPPTPPAASAGGDEASGGAPVEAKVHQCSLCHRTFPSGQALGGHKRLHYEGGAAADGTGKDKEAAKAKAAALLRDFDLNLPASGVAGDEAESPPPEAKRARLMLLAV</sequence>
<dbReference type="PROSITE" id="PS00028">
    <property type="entry name" value="ZINC_FINGER_C2H2_1"/>
    <property type="match status" value="2"/>
</dbReference>
<proteinExistence type="predicted"/>
<protein>
    <recommendedName>
        <fullName evidence="9">C2H2-type domain-containing protein</fullName>
    </recommendedName>
</protein>
<dbReference type="PROSITE" id="PS50157">
    <property type="entry name" value="ZINC_FINGER_C2H2_2"/>
    <property type="match status" value="2"/>
</dbReference>
<dbReference type="InterPro" id="IPR036236">
    <property type="entry name" value="Znf_C2H2_sf"/>
</dbReference>
<dbReference type="PANTHER" id="PTHR45988:SF32">
    <property type="entry name" value="OS07G0588600 PROTEIN"/>
    <property type="match status" value="1"/>
</dbReference>
<dbReference type="PANTHER" id="PTHR45988">
    <property type="entry name" value="C2H2 TYPE ZINC FINGER TRANSCRIPTION FACTOR FAMILY-RELATED"/>
    <property type="match status" value="1"/>
</dbReference>
<reference evidence="10" key="4">
    <citation type="submission" date="2019-03" db="UniProtKB">
        <authorList>
            <consortium name="EnsemblPlants"/>
        </authorList>
    </citation>
    <scope>IDENTIFICATION</scope>
</reference>
<dbReference type="GeneID" id="109738551"/>
<feature type="region of interest" description="Disordered" evidence="8">
    <location>
        <begin position="1"/>
        <end position="87"/>
    </location>
</feature>
<feature type="region of interest" description="Disordered" evidence="8">
    <location>
        <begin position="146"/>
        <end position="171"/>
    </location>
</feature>
<keyword evidence="3 7" id="KW-0863">Zinc-finger</keyword>
<dbReference type="GO" id="GO:0008270">
    <property type="term" value="F:zinc ion binding"/>
    <property type="evidence" value="ECO:0007669"/>
    <property type="project" value="UniProtKB-KW"/>
</dbReference>
<keyword evidence="11" id="KW-1185">Reference proteome</keyword>
<keyword evidence="5" id="KW-0805">Transcription regulation</keyword>
<evidence type="ECO:0000256" key="8">
    <source>
        <dbReference type="SAM" id="MobiDB-lite"/>
    </source>
</evidence>
<feature type="domain" description="C2H2-type" evidence="9">
    <location>
        <begin position="178"/>
        <end position="200"/>
    </location>
</feature>
<evidence type="ECO:0000256" key="4">
    <source>
        <dbReference type="ARBA" id="ARBA00022833"/>
    </source>
</evidence>
<dbReference type="GO" id="GO:0000976">
    <property type="term" value="F:transcription cis-regulatory region binding"/>
    <property type="evidence" value="ECO:0007669"/>
    <property type="project" value="TreeGrafter"/>
</dbReference>
<feature type="compositionally biased region" description="Low complexity" evidence="8">
    <location>
        <begin position="20"/>
        <end position="34"/>
    </location>
</feature>
<reference evidence="10" key="5">
    <citation type="journal article" date="2021" name="G3 (Bethesda)">
        <title>Aegilops tauschii genome assembly Aet v5.0 features greater sequence contiguity and improved annotation.</title>
        <authorList>
            <person name="Wang L."/>
            <person name="Zhu T."/>
            <person name="Rodriguez J.C."/>
            <person name="Deal K.R."/>
            <person name="Dubcovsky J."/>
            <person name="McGuire P.E."/>
            <person name="Lux T."/>
            <person name="Spannagl M."/>
            <person name="Mayer K.F.X."/>
            <person name="Baldrich P."/>
            <person name="Meyers B.C."/>
            <person name="Huo N."/>
            <person name="Gu Y.Q."/>
            <person name="Zhou H."/>
            <person name="Devos K.M."/>
            <person name="Bennetzen J.L."/>
            <person name="Unver T."/>
            <person name="Budak H."/>
            <person name="Gulick P.J."/>
            <person name="Galiba G."/>
            <person name="Kalapos B."/>
            <person name="Nelson D.R."/>
            <person name="Li P."/>
            <person name="You F.M."/>
            <person name="Luo M.C."/>
            <person name="Dvorak J."/>
        </authorList>
    </citation>
    <scope>NUCLEOTIDE SEQUENCE [LARGE SCALE GENOMIC DNA]</scope>
    <source>
        <strain evidence="10">cv. AL8/78</strain>
    </source>
</reference>
<keyword evidence="4" id="KW-0862">Zinc</keyword>
<name>A0A453B6T7_AEGTS</name>
<organism evidence="10 11">
    <name type="scientific">Aegilops tauschii subsp. strangulata</name>
    <name type="common">Goatgrass</name>
    <dbReference type="NCBI Taxonomy" id="200361"/>
    <lineage>
        <taxon>Eukaryota</taxon>
        <taxon>Viridiplantae</taxon>
        <taxon>Streptophyta</taxon>
        <taxon>Embryophyta</taxon>
        <taxon>Tracheophyta</taxon>
        <taxon>Spermatophyta</taxon>
        <taxon>Magnoliopsida</taxon>
        <taxon>Liliopsida</taxon>
        <taxon>Poales</taxon>
        <taxon>Poaceae</taxon>
        <taxon>BOP clade</taxon>
        <taxon>Pooideae</taxon>
        <taxon>Triticodae</taxon>
        <taxon>Triticeae</taxon>
        <taxon>Triticinae</taxon>
        <taxon>Aegilops</taxon>
    </lineage>
</organism>
<dbReference type="GO" id="GO:0003700">
    <property type="term" value="F:DNA-binding transcription factor activity"/>
    <property type="evidence" value="ECO:0007669"/>
    <property type="project" value="InterPro"/>
</dbReference>
<dbReference type="Gene3D" id="3.30.160.60">
    <property type="entry name" value="Classic Zinc Finger"/>
    <property type="match status" value="1"/>
</dbReference>
<dbReference type="InterPro" id="IPR013087">
    <property type="entry name" value="Znf_C2H2_type"/>
</dbReference>
<evidence type="ECO:0000259" key="9">
    <source>
        <dbReference type="PROSITE" id="PS50157"/>
    </source>
</evidence>
<evidence type="ECO:0000313" key="10">
    <source>
        <dbReference type="EnsemblPlants" id="AET2Gv20386200.3"/>
    </source>
</evidence>
<keyword evidence="6" id="KW-0804">Transcription</keyword>
<dbReference type="EnsemblPlants" id="AET2Gv20386200.3">
    <property type="protein sequence ID" value="AET2Gv20386200.3"/>
    <property type="gene ID" value="AET2Gv20386200"/>
</dbReference>
<evidence type="ECO:0000313" key="11">
    <source>
        <dbReference type="Proteomes" id="UP000015105"/>
    </source>
</evidence>
<dbReference type="SMART" id="SM00355">
    <property type="entry name" value="ZnF_C2H2"/>
    <property type="match status" value="2"/>
</dbReference>
<dbReference type="STRING" id="200361.A0A453B6T7"/>
<dbReference type="Gramene" id="AET2Gv20386200.3">
    <property type="protein sequence ID" value="AET2Gv20386200.3"/>
    <property type="gene ID" value="AET2Gv20386200"/>
</dbReference>
<feature type="domain" description="C2H2-type" evidence="9">
    <location>
        <begin position="129"/>
        <end position="156"/>
    </location>
</feature>
<dbReference type="Pfam" id="PF13912">
    <property type="entry name" value="zf-C2H2_6"/>
    <property type="match status" value="2"/>
</dbReference>
<dbReference type="InterPro" id="IPR044653">
    <property type="entry name" value="AZF1/2/3-like"/>
</dbReference>
<dbReference type="RefSeq" id="XP_020153235.2">
    <property type="nucleotide sequence ID" value="XM_020297646.4"/>
</dbReference>
<feature type="compositionally biased region" description="Gly residues" evidence="8">
    <location>
        <begin position="76"/>
        <end position="86"/>
    </location>
</feature>